<name>A4VCN4_TETTS</name>
<proteinExistence type="inferred from homology"/>
<gene>
    <name evidence="5" type="ORF">TTHERM_00526449</name>
</gene>
<keyword evidence="6" id="KW-1185">Reference proteome</keyword>
<dbReference type="InterPro" id="IPR036812">
    <property type="entry name" value="NAD(P)_OxRdtase_dom_sf"/>
</dbReference>
<keyword evidence="3" id="KW-0560">Oxidoreductase</keyword>
<dbReference type="Proteomes" id="UP000009168">
    <property type="component" value="Unassembled WGS sequence"/>
</dbReference>
<dbReference type="OrthoDB" id="2310150at2759"/>
<evidence type="ECO:0000313" key="5">
    <source>
        <dbReference type="EMBL" id="EDK31288.1"/>
    </source>
</evidence>
<dbReference type="GeneID" id="7847029"/>
<dbReference type="EMBL" id="GG662209">
    <property type="protein sequence ID" value="EDK31288.1"/>
    <property type="molecule type" value="Genomic_DNA"/>
</dbReference>
<protein>
    <submittedName>
        <fullName evidence="5">Aldo/keto reductase family oxidoreductase</fullName>
    </submittedName>
</protein>
<dbReference type="InParanoid" id="A4VCN4"/>
<reference evidence="6" key="1">
    <citation type="journal article" date="2006" name="PLoS Biol.">
        <title>Macronuclear genome sequence of the ciliate Tetrahymena thermophila, a model eukaryote.</title>
        <authorList>
            <person name="Eisen J.A."/>
            <person name="Coyne R.S."/>
            <person name="Wu M."/>
            <person name="Wu D."/>
            <person name="Thiagarajan M."/>
            <person name="Wortman J.R."/>
            <person name="Badger J.H."/>
            <person name="Ren Q."/>
            <person name="Amedeo P."/>
            <person name="Jones K.M."/>
            <person name="Tallon L.J."/>
            <person name="Delcher A.L."/>
            <person name="Salzberg S.L."/>
            <person name="Silva J.C."/>
            <person name="Haas B.J."/>
            <person name="Majoros W.H."/>
            <person name="Farzad M."/>
            <person name="Carlton J.M."/>
            <person name="Smith R.K. Jr."/>
            <person name="Garg J."/>
            <person name="Pearlman R.E."/>
            <person name="Karrer K.M."/>
            <person name="Sun L."/>
            <person name="Manning G."/>
            <person name="Elde N.C."/>
            <person name="Turkewitz A.P."/>
            <person name="Asai D.J."/>
            <person name="Wilkes D.E."/>
            <person name="Wang Y."/>
            <person name="Cai H."/>
            <person name="Collins K."/>
            <person name="Stewart B.A."/>
            <person name="Lee S.R."/>
            <person name="Wilamowska K."/>
            <person name="Weinberg Z."/>
            <person name="Ruzzo W.L."/>
            <person name="Wloga D."/>
            <person name="Gaertig J."/>
            <person name="Frankel J."/>
            <person name="Tsao C.-C."/>
            <person name="Gorovsky M.A."/>
            <person name="Keeling P.J."/>
            <person name="Waller R.F."/>
            <person name="Patron N.J."/>
            <person name="Cherry J.M."/>
            <person name="Stover N.A."/>
            <person name="Krieger C.J."/>
            <person name="del Toro C."/>
            <person name="Ryder H.F."/>
            <person name="Williamson S.C."/>
            <person name="Barbeau R.A."/>
            <person name="Hamilton E.P."/>
            <person name="Orias E."/>
        </authorList>
    </citation>
    <scope>NUCLEOTIDE SEQUENCE [LARGE SCALE GENOMIC DNA]</scope>
    <source>
        <strain evidence="6">SB210</strain>
    </source>
</reference>
<dbReference type="GO" id="GO:0016491">
    <property type="term" value="F:oxidoreductase activity"/>
    <property type="evidence" value="ECO:0007669"/>
    <property type="project" value="UniProtKB-KW"/>
</dbReference>
<dbReference type="FunCoup" id="A4VCN4">
    <property type="interactions" value="29"/>
</dbReference>
<sequence length="348" mass="39561">MIYRLLGNTGMKVSVIGFGTSLNSTRAAQELTTQESVKKAFGHGINFFDTGENYGNGEAERQLGNALKALNTSREDYIVSTKLFFGDNRKPIGVNNTGLSRKHIRDGLKRSLQRLQLDYADVVFAHRFDHETTLEEVATTFTELIKQGYINYWGTSEWSAANIFELREVCAEKGLIKPVVEQPQYNMFVRERFESEYARLFDVHKMGSTIWSPLCGGILTGKYNDGVVPQGARFDVFNNRLQRARWESFFSEQQKQQRTQTLKGLEDLAKELGMTQAQLAMAWTIANKDVSTAITGCSKPSQLDEIVESVKHVNKITREVNDRIDKILGNVPDQAINEKNEKQFIRRR</sequence>
<dbReference type="KEGG" id="tet:TTHERM_00526449"/>
<feature type="domain" description="NADP-dependent oxidoreductase" evidence="4">
    <location>
        <begin position="16"/>
        <end position="327"/>
    </location>
</feature>
<comment type="similarity">
    <text evidence="1">Belongs to the shaker potassium channel beta subunit family.</text>
</comment>
<evidence type="ECO:0000256" key="1">
    <source>
        <dbReference type="ARBA" id="ARBA00006515"/>
    </source>
</evidence>
<dbReference type="Pfam" id="PF00248">
    <property type="entry name" value="Aldo_ket_red"/>
    <property type="match status" value="1"/>
</dbReference>
<keyword evidence="2" id="KW-0521">NADP</keyword>
<dbReference type="SUPFAM" id="SSF51430">
    <property type="entry name" value="NAD(P)-linked oxidoreductase"/>
    <property type="match status" value="1"/>
</dbReference>
<evidence type="ECO:0000313" key="6">
    <source>
        <dbReference type="Proteomes" id="UP000009168"/>
    </source>
</evidence>
<dbReference type="STRING" id="312017.A4VCN4"/>
<evidence type="ECO:0000256" key="3">
    <source>
        <dbReference type="ARBA" id="ARBA00023002"/>
    </source>
</evidence>
<dbReference type="PANTHER" id="PTHR43150:SF2">
    <property type="entry name" value="HYPERKINETIC, ISOFORM M"/>
    <property type="match status" value="1"/>
</dbReference>
<evidence type="ECO:0000256" key="2">
    <source>
        <dbReference type="ARBA" id="ARBA00022857"/>
    </source>
</evidence>
<dbReference type="Gene3D" id="3.20.20.100">
    <property type="entry name" value="NADP-dependent oxidoreductase domain"/>
    <property type="match status" value="1"/>
</dbReference>
<dbReference type="InterPro" id="IPR005399">
    <property type="entry name" value="K_chnl_volt-dep_bsu_KCNAB-rel"/>
</dbReference>
<dbReference type="AlphaFoldDB" id="A4VCN4"/>
<dbReference type="eggNOG" id="KOG1575">
    <property type="taxonomic scope" value="Eukaryota"/>
</dbReference>
<evidence type="ECO:0000259" key="4">
    <source>
        <dbReference type="Pfam" id="PF00248"/>
    </source>
</evidence>
<organism evidence="5 6">
    <name type="scientific">Tetrahymena thermophila (strain SB210)</name>
    <dbReference type="NCBI Taxonomy" id="312017"/>
    <lineage>
        <taxon>Eukaryota</taxon>
        <taxon>Sar</taxon>
        <taxon>Alveolata</taxon>
        <taxon>Ciliophora</taxon>
        <taxon>Intramacronucleata</taxon>
        <taxon>Oligohymenophorea</taxon>
        <taxon>Hymenostomatida</taxon>
        <taxon>Tetrahymenina</taxon>
        <taxon>Tetrahymenidae</taxon>
        <taxon>Tetrahymena</taxon>
    </lineage>
</organism>
<dbReference type="OMA" id="CQPYYNL"/>
<dbReference type="HOGENOM" id="CLU_023205_2_0_1"/>
<accession>A4VCN4</accession>
<dbReference type="RefSeq" id="XP_001471073.1">
    <property type="nucleotide sequence ID" value="XM_001471023.1"/>
</dbReference>
<dbReference type="InterPro" id="IPR023210">
    <property type="entry name" value="NADP_OxRdtase_dom"/>
</dbReference>
<dbReference type="PRINTS" id="PR01577">
    <property type="entry name" value="KCNABCHANNEL"/>
</dbReference>
<dbReference type="PANTHER" id="PTHR43150">
    <property type="entry name" value="HYPERKINETIC, ISOFORM M"/>
    <property type="match status" value="1"/>
</dbReference>